<evidence type="ECO:0000259" key="2">
    <source>
        <dbReference type="PROSITE" id="PS50983"/>
    </source>
</evidence>
<dbReference type="PROSITE" id="PS50983">
    <property type="entry name" value="FE_B12_PBP"/>
    <property type="match status" value="1"/>
</dbReference>
<feature type="chain" id="PRO_5004128792" evidence="1">
    <location>
        <begin position="26"/>
        <end position="383"/>
    </location>
</feature>
<dbReference type="AlphaFoldDB" id="N6Z1S2"/>
<accession>N6Z1S2</accession>
<keyword evidence="1" id="KW-0732">Signal</keyword>
<dbReference type="OrthoDB" id="9775594at2"/>
<organism evidence="3 4">
    <name type="scientific">Thauera linaloolentis (strain DSM 12138 / JCM 21573 / CCUG 41526 / CIP 105981 / IAM 15112 / NBRC 102519 / 47Lol)</name>
    <dbReference type="NCBI Taxonomy" id="1123367"/>
    <lineage>
        <taxon>Bacteria</taxon>
        <taxon>Pseudomonadati</taxon>
        <taxon>Pseudomonadota</taxon>
        <taxon>Betaproteobacteria</taxon>
        <taxon>Rhodocyclales</taxon>
        <taxon>Zoogloeaceae</taxon>
        <taxon>Thauera</taxon>
    </lineage>
</organism>
<dbReference type="RefSeq" id="WP_004337317.1">
    <property type="nucleotide sequence ID" value="NZ_AMXE01000027.1"/>
</dbReference>
<dbReference type="Pfam" id="PF01497">
    <property type="entry name" value="Peripla_BP_2"/>
    <property type="match status" value="1"/>
</dbReference>
<protein>
    <submittedName>
        <fullName evidence="3">Periplasmic binding protein</fullName>
    </submittedName>
</protein>
<keyword evidence="4" id="KW-1185">Reference proteome</keyword>
<evidence type="ECO:0000256" key="1">
    <source>
        <dbReference type="SAM" id="SignalP"/>
    </source>
</evidence>
<evidence type="ECO:0000313" key="3">
    <source>
        <dbReference type="EMBL" id="ENO88328.1"/>
    </source>
</evidence>
<comment type="caution">
    <text evidence="3">The sequence shown here is derived from an EMBL/GenBank/DDBJ whole genome shotgun (WGS) entry which is preliminary data.</text>
</comment>
<dbReference type="Gene3D" id="3.40.50.1980">
    <property type="entry name" value="Nitrogenase molybdenum iron protein domain"/>
    <property type="match status" value="2"/>
</dbReference>
<reference evidence="3 4" key="1">
    <citation type="submission" date="2012-09" db="EMBL/GenBank/DDBJ databases">
        <title>Draft Genome Sequences of 6 Strains from Genus Thauera.</title>
        <authorList>
            <person name="Liu B."/>
            <person name="Shapleigh J.P."/>
            <person name="Frostegard A.H."/>
        </authorList>
    </citation>
    <scope>NUCLEOTIDE SEQUENCE [LARGE SCALE GENOMIC DNA]</scope>
    <source>
        <strain evidence="4">47Lol / DSM 12138</strain>
    </source>
</reference>
<feature type="signal peptide" evidence="1">
    <location>
        <begin position="1"/>
        <end position="25"/>
    </location>
</feature>
<dbReference type="InterPro" id="IPR050902">
    <property type="entry name" value="ABC_Transporter_SBP"/>
</dbReference>
<dbReference type="PANTHER" id="PTHR30535">
    <property type="entry name" value="VITAMIN B12-BINDING PROTEIN"/>
    <property type="match status" value="1"/>
</dbReference>
<gene>
    <name evidence="3" type="ORF">C666_09095</name>
</gene>
<dbReference type="SUPFAM" id="SSF53807">
    <property type="entry name" value="Helical backbone' metal receptor"/>
    <property type="match status" value="1"/>
</dbReference>
<sequence>MGMRRFSVVLRAGLVGLLSALSLGAAVAAAEVAVTDQAGRRVALAQPAQRVVLTDTSDFIALALIDDRPAQRLVAWNRWRLDADTLAALRAADPAFDDILQLSVDDPNNFPLERVIALQPDLVVLHPRFNAAERLIRQLEAAGVAVAVLRLTPSLRAADSLDGLRRLGVLIGRGEQAEAYAAFFQARLERIRSRAATVQRRPSVLLEPHAGSAACCSSVGSGENIGDLVSAAGGRHIGEGVLPGMFGQLSLEYVLEQAPEVYIGVGGAHLAERGGLVLGVSTTPAAAQASLGRVLARKGMSGIRAVEDGRAHGIWFPLTGGLSIVALEAVAKWVLPELYADIDPQATLDEINARFLATPLRGTFWTNAPARPGGFPAPSRSTR</sequence>
<evidence type="ECO:0000313" key="4">
    <source>
        <dbReference type="Proteomes" id="UP000013232"/>
    </source>
</evidence>
<proteinExistence type="predicted"/>
<dbReference type="EMBL" id="AMXE01000027">
    <property type="protein sequence ID" value="ENO88328.1"/>
    <property type="molecule type" value="Genomic_DNA"/>
</dbReference>
<feature type="domain" description="Fe/B12 periplasmic-binding" evidence="2">
    <location>
        <begin position="50"/>
        <end position="342"/>
    </location>
</feature>
<dbReference type="STRING" id="1123367.GCA_000621305_00560"/>
<dbReference type="eggNOG" id="COG0614">
    <property type="taxonomic scope" value="Bacteria"/>
</dbReference>
<dbReference type="PANTHER" id="PTHR30535:SF34">
    <property type="entry name" value="MOLYBDATE-BINDING PROTEIN MOLA"/>
    <property type="match status" value="1"/>
</dbReference>
<dbReference type="Proteomes" id="UP000013232">
    <property type="component" value="Unassembled WGS sequence"/>
</dbReference>
<dbReference type="InterPro" id="IPR002491">
    <property type="entry name" value="ABC_transptr_periplasmic_BD"/>
</dbReference>
<name>N6Z1S2_THAL4</name>